<evidence type="ECO:0000256" key="3">
    <source>
        <dbReference type="ARBA" id="ARBA00023157"/>
    </source>
</evidence>
<dbReference type="PANTHER" id="PTHR42852">
    <property type="entry name" value="THIOL:DISULFIDE INTERCHANGE PROTEIN DSBE"/>
    <property type="match status" value="1"/>
</dbReference>
<gene>
    <name evidence="6" type="ORF">TJEJU_3322</name>
</gene>
<dbReference type="OrthoDB" id="743079at2"/>
<dbReference type="GO" id="GO:0030313">
    <property type="term" value="C:cell envelope"/>
    <property type="evidence" value="ECO:0007669"/>
    <property type="project" value="UniProtKB-SubCell"/>
</dbReference>
<evidence type="ECO:0000259" key="5">
    <source>
        <dbReference type="PROSITE" id="PS51352"/>
    </source>
</evidence>
<comment type="subcellular location">
    <subcellularLocation>
        <location evidence="1">Cell envelope</location>
    </subcellularLocation>
</comment>
<dbReference type="Gene3D" id="3.40.30.10">
    <property type="entry name" value="Glutaredoxin"/>
    <property type="match status" value="1"/>
</dbReference>
<protein>
    <recommendedName>
        <fullName evidence="5">Thioredoxin domain-containing protein</fullName>
    </recommendedName>
</protein>
<evidence type="ECO:0000313" key="7">
    <source>
        <dbReference type="Proteomes" id="UP000215214"/>
    </source>
</evidence>
<dbReference type="PROSITE" id="PS51352">
    <property type="entry name" value="THIOREDOXIN_2"/>
    <property type="match status" value="1"/>
</dbReference>
<dbReference type="EMBL" id="LT899436">
    <property type="protein sequence ID" value="SNR16972.1"/>
    <property type="molecule type" value="Genomic_DNA"/>
</dbReference>
<feature type="domain" description="Thioredoxin" evidence="5">
    <location>
        <begin position="316"/>
        <end position="464"/>
    </location>
</feature>
<dbReference type="InterPro" id="IPR012336">
    <property type="entry name" value="Thioredoxin-like_fold"/>
</dbReference>
<organism evidence="6 7">
    <name type="scientific">Tenacibaculum jejuense</name>
    <dbReference type="NCBI Taxonomy" id="584609"/>
    <lineage>
        <taxon>Bacteria</taxon>
        <taxon>Pseudomonadati</taxon>
        <taxon>Bacteroidota</taxon>
        <taxon>Flavobacteriia</taxon>
        <taxon>Flavobacteriales</taxon>
        <taxon>Flavobacteriaceae</taxon>
        <taxon>Tenacibaculum</taxon>
    </lineage>
</organism>
<dbReference type="CDD" id="cd02966">
    <property type="entry name" value="TlpA_like_family"/>
    <property type="match status" value="1"/>
</dbReference>
<dbReference type="AlphaFoldDB" id="A0A238UD11"/>
<dbReference type="InterPro" id="IPR050553">
    <property type="entry name" value="Thioredoxin_ResA/DsbE_sf"/>
</dbReference>
<keyword evidence="2" id="KW-0201">Cytochrome c-type biogenesis</keyword>
<name>A0A238UD11_9FLAO</name>
<dbReference type="InterPro" id="IPR036249">
    <property type="entry name" value="Thioredoxin-like_sf"/>
</dbReference>
<reference evidence="6 7" key="1">
    <citation type="submission" date="2017-07" db="EMBL/GenBank/DDBJ databases">
        <authorList>
            <person name="Sun Z.S."/>
            <person name="Albrecht U."/>
            <person name="Echele G."/>
            <person name="Lee C.C."/>
        </authorList>
    </citation>
    <scope>NUCLEOTIDE SEQUENCE [LARGE SCALE GENOMIC DNA]</scope>
    <source>
        <strain evidence="7">type strain: KCTC 22618</strain>
    </source>
</reference>
<sequence length="465" mass="55004">MKNKYYALLLILSLTFINCKEEKQKDFLVISGKVENFKQRKIKISGYNFSKNIRFHKKSKTFVDTLRNFKEGHYALQINKRIVNMYLSSFDDLNLIVDAKKRIKDPIFKGQNETINNYLTKKIKKHSFILGGAEKLFSLDENEFLSKMDKYKSSLEDLAKKSNLPSNYLQKEKRNIYYEFVRNIKNYQPYHRMLYGNNRFVVSKYYPSDLIEEIDINKSEDYINSLSYRLLVKELLEKKANDRKSKKRDFNLAYLETIHVEVSDTLVKNDLLHNAAKEIIHRVDNLKEYYRKYMLYSTSENNKKEITNIYNKLKLTAKGENSPKFNNLDNYNGGKTSLNDLIGNGKYKYIDIWATWCGICKKETPLLKRLEQKYHDQNIEFISISVDKREDKKKWETIIEDRELGGIQLFAGETKEDFQFTKDYLIKGLPRFILIDPDGKIISANAPRPSNHKKLEELFTELNIK</sequence>
<evidence type="ECO:0000256" key="1">
    <source>
        <dbReference type="ARBA" id="ARBA00004196"/>
    </source>
</evidence>
<evidence type="ECO:0000313" key="6">
    <source>
        <dbReference type="EMBL" id="SNR16972.1"/>
    </source>
</evidence>
<dbReference type="GO" id="GO:0017004">
    <property type="term" value="P:cytochrome complex assembly"/>
    <property type="evidence" value="ECO:0007669"/>
    <property type="project" value="UniProtKB-KW"/>
</dbReference>
<evidence type="ECO:0000256" key="2">
    <source>
        <dbReference type="ARBA" id="ARBA00022748"/>
    </source>
</evidence>
<dbReference type="InterPro" id="IPR013766">
    <property type="entry name" value="Thioredoxin_domain"/>
</dbReference>
<keyword evidence="7" id="KW-1185">Reference proteome</keyword>
<dbReference type="PANTHER" id="PTHR42852:SF6">
    <property type="entry name" value="THIOL:DISULFIDE INTERCHANGE PROTEIN DSBE"/>
    <property type="match status" value="1"/>
</dbReference>
<keyword evidence="4" id="KW-0676">Redox-active center</keyword>
<dbReference type="KEGG" id="tje:TJEJU_3322"/>
<keyword evidence="3" id="KW-1015">Disulfide bond</keyword>
<dbReference type="SUPFAM" id="SSF52833">
    <property type="entry name" value="Thioredoxin-like"/>
    <property type="match status" value="1"/>
</dbReference>
<dbReference type="Pfam" id="PF13905">
    <property type="entry name" value="Thioredoxin_8"/>
    <property type="match status" value="1"/>
</dbReference>
<evidence type="ECO:0000256" key="4">
    <source>
        <dbReference type="ARBA" id="ARBA00023284"/>
    </source>
</evidence>
<dbReference type="RefSeq" id="WP_095073890.1">
    <property type="nucleotide sequence ID" value="NZ_LT899436.1"/>
</dbReference>
<dbReference type="Proteomes" id="UP000215214">
    <property type="component" value="Chromosome TJEJU"/>
</dbReference>
<accession>A0A238UD11</accession>
<proteinExistence type="predicted"/>